<proteinExistence type="predicted"/>
<sequence>MFEQQSKAREYLHLILNIAISSLFAVVEQLMCNITGGIIWDLVFIPCGIIFSLLYITQYFQWNKGDLSSFFFWVLIMKRIFLLGINEGEFVYFLFGLLNGIYTNKLNVNDKKKYYLKFKTIIQVLVVSALIIYNFIQETRGQSSTLIVVYIIISLILGINDNIDLQNQTPIQEEYQTDLKHNLTEIKKSQTTIVQLQQQQQQQQQQFYYQQQQLQQKSNWEQYQQQTDEWICKLDLNKYCLFDSLNSSEQNYSMRKSLGDLKVSIQHLFQNLMITSQSTNLQQSINLWSEIVEKNSLQSWLEKNFFSESSAGKLEQARQRQYRYGIDGIQGMQEDQLSIISPQNEGKGTFNKDQVHELSAISAIQQHGDMQGSNSLLFNKTTLGCYFLTNQVKIEMSVSIFLMEDEFDTKKSILILVLRNIDKEVKRMKTSLEKTEQQKIVFYKYIKRVADDVGQILQQIKNIKMKLDQRQKEFEKIKQSNFISLSFCDGDAFIKSEKMLGDMKLSQHLSVPNQPGQNSNQRVTSSLSQNHDTQDEQIQKLYSFSQPSDLIRQIDKWQTNVLLVEQNNFNFFELFSTIEFSTHRFNFVNSLNSVKDLFKQDYSVQKYNITISIELNNENEMVLISDKRKIKQVLMNIIKNSIQSFDFNLSRRQSEKLTAMSNEQKQDIKQQELKVQNTIVIKTWADEEKIIVEVIDNGGGITQEMLKNRIQDCKLGLQACRKILKQLSHDPRKPLEIINYMKTKDGIKGTVVQFTLSKQFVPSQSIEENVFSDSLTMNNKVELN</sequence>
<feature type="transmembrane region" description="Helical" evidence="3">
    <location>
        <begin position="37"/>
        <end position="60"/>
    </location>
</feature>
<feature type="coiled-coil region" evidence="1">
    <location>
        <begin position="418"/>
        <end position="480"/>
    </location>
</feature>
<feature type="transmembrane region" description="Helical" evidence="3">
    <location>
        <begin position="114"/>
        <end position="136"/>
    </location>
</feature>
<dbReference type="AlphaFoldDB" id="A0EHD8"/>
<reference evidence="5 6" key="1">
    <citation type="journal article" date="2006" name="Nature">
        <title>Global trends of whole-genome duplications revealed by the ciliate Paramecium tetraurelia.</title>
        <authorList>
            <consortium name="Genoscope"/>
            <person name="Aury J.-M."/>
            <person name="Jaillon O."/>
            <person name="Duret L."/>
            <person name="Noel B."/>
            <person name="Jubin C."/>
            <person name="Porcel B.M."/>
            <person name="Segurens B."/>
            <person name="Daubin V."/>
            <person name="Anthouard V."/>
            <person name="Aiach N."/>
            <person name="Arnaiz O."/>
            <person name="Billaut A."/>
            <person name="Beisson J."/>
            <person name="Blanc I."/>
            <person name="Bouhouche K."/>
            <person name="Camara F."/>
            <person name="Duharcourt S."/>
            <person name="Guigo R."/>
            <person name="Gogendeau D."/>
            <person name="Katinka M."/>
            <person name="Keller A.-M."/>
            <person name="Kissmehl R."/>
            <person name="Klotz C."/>
            <person name="Koll F."/>
            <person name="Le Moue A."/>
            <person name="Lepere C."/>
            <person name="Malinsky S."/>
            <person name="Nowacki M."/>
            <person name="Nowak J.K."/>
            <person name="Plattner H."/>
            <person name="Poulain J."/>
            <person name="Ruiz F."/>
            <person name="Serrano V."/>
            <person name="Zagulski M."/>
            <person name="Dessen P."/>
            <person name="Betermier M."/>
            <person name="Weissenbach J."/>
            <person name="Scarpelli C."/>
            <person name="Schachter V."/>
            <person name="Sperling L."/>
            <person name="Meyer E."/>
            <person name="Cohen J."/>
            <person name="Wincker P."/>
        </authorList>
    </citation>
    <scope>NUCLEOTIDE SEQUENCE [LARGE SCALE GENOMIC DNA]</scope>
    <source>
        <strain evidence="5 6">Stock d4-2</strain>
    </source>
</reference>
<evidence type="ECO:0000313" key="5">
    <source>
        <dbReference type="EMBL" id="CAK94729.1"/>
    </source>
</evidence>
<keyword evidence="3" id="KW-0812">Transmembrane</keyword>
<dbReference type="GeneID" id="5047887"/>
<dbReference type="HOGENOM" id="CLU_361501_0_0_1"/>
<keyword evidence="6" id="KW-1185">Reference proteome</keyword>
<dbReference type="KEGG" id="ptm:GSPATT00027053001"/>
<dbReference type="InterPro" id="IPR003594">
    <property type="entry name" value="HATPase_dom"/>
</dbReference>
<accession>A0EHD8</accession>
<evidence type="ECO:0000256" key="1">
    <source>
        <dbReference type="SAM" id="Coils"/>
    </source>
</evidence>
<dbReference type="SUPFAM" id="SSF55874">
    <property type="entry name" value="ATPase domain of HSP90 chaperone/DNA topoisomerase II/histidine kinase"/>
    <property type="match status" value="1"/>
</dbReference>
<dbReference type="Gene3D" id="3.30.565.10">
    <property type="entry name" value="Histidine kinase-like ATPase, C-terminal domain"/>
    <property type="match status" value="1"/>
</dbReference>
<gene>
    <name evidence="5" type="ORF">GSPATT00027053001</name>
</gene>
<feature type="region of interest" description="Disordered" evidence="2">
    <location>
        <begin position="511"/>
        <end position="530"/>
    </location>
</feature>
<keyword evidence="3" id="KW-1133">Transmembrane helix</keyword>
<dbReference type="InterPro" id="IPR036890">
    <property type="entry name" value="HATPase_C_sf"/>
</dbReference>
<dbReference type="OrthoDB" id="298701at2759"/>
<dbReference type="RefSeq" id="XP_001462102.1">
    <property type="nucleotide sequence ID" value="XM_001462065.1"/>
</dbReference>
<keyword evidence="1" id="KW-0175">Coiled coil</keyword>
<dbReference type="OMA" id="GINDNID"/>
<keyword evidence="3" id="KW-0472">Membrane</keyword>
<dbReference type="Proteomes" id="UP000000600">
    <property type="component" value="Unassembled WGS sequence"/>
</dbReference>
<protein>
    <recommendedName>
        <fullName evidence="4">Histidine kinase/HSP90-like ATPase domain-containing protein</fullName>
    </recommendedName>
</protein>
<evidence type="ECO:0000259" key="4">
    <source>
        <dbReference type="Pfam" id="PF02518"/>
    </source>
</evidence>
<dbReference type="Pfam" id="PF02518">
    <property type="entry name" value="HATPase_c"/>
    <property type="match status" value="1"/>
</dbReference>
<evidence type="ECO:0000256" key="2">
    <source>
        <dbReference type="SAM" id="MobiDB-lite"/>
    </source>
</evidence>
<evidence type="ECO:0000256" key="3">
    <source>
        <dbReference type="SAM" id="Phobius"/>
    </source>
</evidence>
<dbReference type="InParanoid" id="A0EHD8"/>
<dbReference type="EMBL" id="CT868679">
    <property type="protein sequence ID" value="CAK94729.1"/>
    <property type="molecule type" value="Genomic_DNA"/>
</dbReference>
<feature type="transmembrane region" description="Helical" evidence="3">
    <location>
        <begin position="80"/>
        <end position="102"/>
    </location>
</feature>
<organism evidence="5 6">
    <name type="scientific">Paramecium tetraurelia</name>
    <dbReference type="NCBI Taxonomy" id="5888"/>
    <lineage>
        <taxon>Eukaryota</taxon>
        <taxon>Sar</taxon>
        <taxon>Alveolata</taxon>
        <taxon>Ciliophora</taxon>
        <taxon>Intramacronucleata</taxon>
        <taxon>Oligohymenophorea</taxon>
        <taxon>Peniculida</taxon>
        <taxon>Parameciidae</taxon>
        <taxon>Paramecium</taxon>
    </lineage>
</organism>
<evidence type="ECO:0000313" key="6">
    <source>
        <dbReference type="Proteomes" id="UP000000600"/>
    </source>
</evidence>
<name>A0EHD8_PARTE</name>
<feature type="domain" description="Histidine kinase/HSP90-like ATPase" evidence="4">
    <location>
        <begin position="626"/>
        <end position="757"/>
    </location>
</feature>